<organism evidence="6">
    <name type="scientific">marine sediment metagenome</name>
    <dbReference type="NCBI Taxonomy" id="412755"/>
    <lineage>
        <taxon>unclassified sequences</taxon>
        <taxon>metagenomes</taxon>
        <taxon>ecological metagenomes</taxon>
    </lineage>
</organism>
<evidence type="ECO:0000256" key="2">
    <source>
        <dbReference type="ARBA" id="ARBA00022676"/>
    </source>
</evidence>
<dbReference type="AlphaFoldDB" id="A0A0F8YC12"/>
<evidence type="ECO:0000313" key="6">
    <source>
        <dbReference type="EMBL" id="KKK71225.1"/>
    </source>
</evidence>
<dbReference type="InterPro" id="IPR029044">
    <property type="entry name" value="Nucleotide-diphossugar_trans"/>
</dbReference>
<feature type="transmembrane region" description="Helical" evidence="4">
    <location>
        <begin position="266"/>
        <end position="287"/>
    </location>
</feature>
<dbReference type="PANTHER" id="PTHR43179:SF12">
    <property type="entry name" value="GALACTOFURANOSYLTRANSFERASE GLFT2"/>
    <property type="match status" value="1"/>
</dbReference>
<keyword evidence="4" id="KW-0812">Transmembrane</keyword>
<dbReference type="SUPFAM" id="SSF53448">
    <property type="entry name" value="Nucleotide-diphospho-sugar transferases"/>
    <property type="match status" value="1"/>
</dbReference>
<evidence type="ECO:0000256" key="1">
    <source>
        <dbReference type="ARBA" id="ARBA00006739"/>
    </source>
</evidence>
<proteinExistence type="inferred from homology"/>
<feature type="domain" description="Glycosyltransferase 2-like" evidence="5">
    <location>
        <begin position="14"/>
        <end position="181"/>
    </location>
</feature>
<sequence>DLNTMTKEDFPLVSIIVPNWNGKDDVLECLYSVRKQEYPKDKLEIIIIDNGSTDGSQKEIKNTIAKMQKEKWVHLELIENKINLGSSIARNQGIRASYGKSKYVWMLDNDIVADPNALKELVELGEKYREIGILGSVNYYYNNPEEINYLGSMLNWKTWLFRDIYEKELANSNAYFVDCVATSSLLIKKEIINEIGMLDPEYFCYFNDVDWCLRAKKSGYRICFLRNSKIWHKVLHSTNKISGFKIYYTTRNMIRLIKKNAPHKKYIIFLLYLFIYFLPRNLVLLILQKNISILSSLLKGLRDGLN</sequence>
<keyword evidence="2" id="KW-0328">Glycosyltransferase</keyword>
<name>A0A0F8YC12_9ZZZZ</name>
<reference evidence="6" key="1">
    <citation type="journal article" date="2015" name="Nature">
        <title>Complex archaea that bridge the gap between prokaryotes and eukaryotes.</title>
        <authorList>
            <person name="Spang A."/>
            <person name="Saw J.H."/>
            <person name="Jorgensen S.L."/>
            <person name="Zaremba-Niedzwiedzka K."/>
            <person name="Martijn J."/>
            <person name="Lind A.E."/>
            <person name="van Eijk R."/>
            <person name="Schleper C."/>
            <person name="Guy L."/>
            <person name="Ettema T.J."/>
        </authorList>
    </citation>
    <scope>NUCLEOTIDE SEQUENCE</scope>
</reference>
<keyword evidence="3" id="KW-0808">Transferase</keyword>
<accession>A0A0F8YC12</accession>
<dbReference type="GO" id="GO:0016757">
    <property type="term" value="F:glycosyltransferase activity"/>
    <property type="evidence" value="ECO:0007669"/>
    <property type="project" value="UniProtKB-KW"/>
</dbReference>
<feature type="non-terminal residue" evidence="6">
    <location>
        <position position="1"/>
    </location>
</feature>
<evidence type="ECO:0000256" key="3">
    <source>
        <dbReference type="ARBA" id="ARBA00022679"/>
    </source>
</evidence>
<evidence type="ECO:0000259" key="5">
    <source>
        <dbReference type="Pfam" id="PF00535"/>
    </source>
</evidence>
<dbReference type="InterPro" id="IPR001173">
    <property type="entry name" value="Glyco_trans_2-like"/>
</dbReference>
<comment type="caution">
    <text evidence="6">The sequence shown here is derived from an EMBL/GenBank/DDBJ whole genome shotgun (WGS) entry which is preliminary data.</text>
</comment>
<gene>
    <name evidence="6" type="ORF">LCGC14_2916070</name>
</gene>
<dbReference type="CDD" id="cd04186">
    <property type="entry name" value="GT_2_like_c"/>
    <property type="match status" value="1"/>
</dbReference>
<dbReference type="Gene3D" id="3.90.550.10">
    <property type="entry name" value="Spore Coat Polysaccharide Biosynthesis Protein SpsA, Chain A"/>
    <property type="match status" value="1"/>
</dbReference>
<evidence type="ECO:0000256" key="4">
    <source>
        <dbReference type="SAM" id="Phobius"/>
    </source>
</evidence>
<comment type="similarity">
    <text evidence="1">Belongs to the glycosyltransferase 2 family.</text>
</comment>
<protein>
    <recommendedName>
        <fullName evidence="5">Glycosyltransferase 2-like domain-containing protein</fullName>
    </recommendedName>
</protein>
<dbReference type="EMBL" id="LAZR01057830">
    <property type="protein sequence ID" value="KKK71225.1"/>
    <property type="molecule type" value="Genomic_DNA"/>
</dbReference>
<dbReference type="PANTHER" id="PTHR43179">
    <property type="entry name" value="RHAMNOSYLTRANSFERASE WBBL"/>
    <property type="match status" value="1"/>
</dbReference>
<dbReference type="Pfam" id="PF00535">
    <property type="entry name" value="Glycos_transf_2"/>
    <property type="match status" value="1"/>
</dbReference>
<keyword evidence="4" id="KW-0472">Membrane</keyword>
<keyword evidence="4" id="KW-1133">Transmembrane helix</keyword>